<dbReference type="Pfam" id="PF02485">
    <property type="entry name" value="Branch"/>
    <property type="match status" value="1"/>
</dbReference>
<dbReference type="InterPro" id="IPR003406">
    <property type="entry name" value="Glyco_trans_14"/>
</dbReference>
<evidence type="ECO:0000256" key="10">
    <source>
        <dbReference type="ARBA" id="ARBA00038150"/>
    </source>
</evidence>
<evidence type="ECO:0000313" key="13">
    <source>
        <dbReference type="WBParaSite" id="TREG1_34230.1"/>
    </source>
</evidence>
<sequence length="448" mass="52953">MNMKYGYVLISDGAKSYCRLIHRLTLHRTKSRTVRILCAFLIILTVISLTTIGYFRKYRAHLHSLLREYNDEDQPICEYVFRGNLSWMDYRVLNRIRLTENGGYGNLTNRHTCEEFKLIHRQTVESSKEEREFPLAFSLAVHENIRPISRLLRLIYRPHNLYCIHVDSKSPQVFYDEVMALANCFGDNVIVVNRSESVVVRWGHYSILEVFLLCSDKLMRNDRVKWKYILNVSGQELPLRTNWELVAALKAINGWNIVENSGSKDNHGRRPNWNFSFPIHWIKGSFYMALSRDFVNFHRTDSKAREILSVMKAEKHLMKHPDELYFPTLVYNPSLGAPGACKEYYLSDESDPRAAYVGRFVNWRYGKCERGISRNGVCLIGLYVSQFIPTRMEFFANKFREEFQPIAYDCTEHYVMQKILREMRRKRLDPNFNVTFYSQLYCSQYHLN</sequence>
<proteinExistence type="inferred from homology"/>
<comment type="pathway">
    <text evidence="2">Protein modification; protein glycosylation.</text>
</comment>
<keyword evidence="4" id="KW-0808">Transferase</keyword>
<feature type="transmembrane region" description="Helical" evidence="11">
    <location>
        <begin position="33"/>
        <end position="55"/>
    </location>
</feature>
<evidence type="ECO:0000256" key="1">
    <source>
        <dbReference type="ARBA" id="ARBA00004606"/>
    </source>
</evidence>
<reference evidence="12" key="1">
    <citation type="submission" date="2022-06" db="EMBL/GenBank/DDBJ databases">
        <authorList>
            <person name="Berger JAMES D."/>
            <person name="Berger JAMES D."/>
        </authorList>
    </citation>
    <scope>NUCLEOTIDE SEQUENCE [LARGE SCALE GENOMIC DNA]</scope>
</reference>
<evidence type="ECO:0000313" key="12">
    <source>
        <dbReference type="Proteomes" id="UP000050795"/>
    </source>
</evidence>
<name>A0AA85JIE4_TRIRE</name>
<evidence type="ECO:0000256" key="2">
    <source>
        <dbReference type="ARBA" id="ARBA00004922"/>
    </source>
</evidence>
<evidence type="ECO:0008006" key="14">
    <source>
        <dbReference type="Google" id="ProtNLM"/>
    </source>
</evidence>
<keyword evidence="8 11" id="KW-0472">Membrane</keyword>
<evidence type="ECO:0000256" key="11">
    <source>
        <dbReference type="SAM" id="Phobius"/>
    </source>
</evidence>
<protein>
    <recommendedName>
        <fullName evidence="14">Beta-1,3-galactosyl-O-glycosyl-glycoprotein beta-1,6-N-acetylglucosaminyltransferase</fullName>
    </recommendedName>
</protein>
<dbReference type="PANTHER" id="PTHR19297:SF185">
    <property type="entry name" value="BETA-1,3-GALACTOSYL-O-GLYCOSYL-GLYCOPROTEIN BETA-1,6-N-ACETYLGLUCOSAMINYLTRANSFERASE 3"/>
    <property type="match status" value="1"/>
</dbReference>
<keyword evidence="7 11" id="KW-1133">Transmembrane helix</keyword>
<dbReference type="WBParaSite" id="TREG1_34230.1">
    <property type="protein sequence ID" value="TREG1_34230.1"/>
    <property type="gene ID" value="TREG1_34230"/>
</dbReference>
<dbReference type="GO" id="GO:0016020">
    <property type="term" value="C:membrane"/>
    <property type="evidence" value="ECO:0007669"/>
    <property type="project" value="UniProtKB-SubCell"/>
</dbReference>
<evidence type="ECO:0000256" key="6">
    <source>
        <dbReference type="ARBA" id="ARBA00022968"/>
    </source>
</evidence>
<dbReference type="PANTHER" id="PTHR19297">
    <property type="entry name" value="GLYCOSYLTRANSFERASE 14 FAMILY MEMBER"/>
    <property type="match status" value="1"/>
</dbReference>
<dbReference type="AlphaFoldDB" id="A0AA85JIE4"/>
<comment type="subcellular location">
    <subcellularLocation>
        <location evidence="1">Membrane</location>
        <topology evidence="1">Single-pass type II membrane protein</topology>
    </subcellularLocation>
</comment>
<keyword evidence="5 11" id="KW-0812">Transmembrane</keyword>
<keyword evidence="9" id="KW-0325">Glycoprotein</keyword>
<dbReference type="Proteomes" id="UP000050795">
    <property type="component" value="Unassembled WGS sequence"/>
</dbReference>
<comment type="similarity">
    <text evidence="10">Belongs to the glycosyltransferase 14 family.</text>
</comment>
<evidence type="ECO:0000256" key="8">
    <source>
        <dbReference type="ARBA" id="ARBA00023136"/>
    </source>
</evidence>
<accession>A0AA85JIE4</accession>
<organism evidence="12 13">
    <name type="scientific">Trichobilharzia regenti</name>
    <name type="common">Nasal bird schistosome</name>
    <dbReference type="NCBI Taxonomy" id="157069"/>
    <lineage>
        <taxon>Eukaryota</taxon>
        <taxon>Metazoa</taxon>
        <taxon>Spiralia</taxon>
        <taxon>Lophotrochozoa</taxon>
        <taxon>Platyhelminthes</taxon>
        <taxon>Trematoda</taxon>
        <taxon>Digenea</taxon>
        <taxon>Strigeidida</taxon>
        <taxon>Schistosomatoidea</taxon>
        <taxon>Schistosomatidae</taxon>
        <taxon>Trichobilharzia</taxon>
    </lineage>
</organism>
<keyword evidence="3" id="KW-0328">Glycosyltransferase</keyword>
<evidence type="ECO:0000256" key="7">
    <source>
        <dbReference type="ARBA" id="ARBA00022989"/>
    </source>
</evidence>
<evidence type="ECO:0000256" key="9">
    <source>
        <dbReference type="ARBA" id="ARBA00023180"/>
    </source>
</evidence>
<keyword evidence="6" id="KW-0735">Signal-anchor</keyword>
<reference evidence="13" key="2">
    <citation type="submission" date="2023-11" db="UniProtKB">
        <authorList>
            <consortium name="WormBaseParasite"/>
        </authorList>
    </citation>
    <scope>IDENTIFICATION</scope>
</reference>
<evidence type="ECO:0000256" key="5">
    <source>
        <dbReference type="ARBA" id="ARBA00022692"/>
    </source>
</evidence>
<keyword evidence="12" id="KW-1185">Reference proteome</keyword>
<evidence type="ECO:0000256" key="3">
    <source>
        <dbReference type="ARBA" id="ARBA00022676"/>
    </source>
</evidence>
<dbReference type="GO" id="GO:0008375">
    <property type="term" value="F:acetylglucosaminyltransferase activity"/>
    <property type="evidence" value="ECO:0007669"/>
    <property type="project" value="TreeGrafter"/>
</dbReference>
<evidence type="ECO:0000256" key="4">
    <source>
        <dbReference type="ARBA" id="ARBA00022679"/>
    </source>
</evidence>